<keyword evidence="1" id="KW-0600">Photoreceptor protein</keyword>
<dbReference type="AlphaFoldDB" id="A0ABD3CQS1"/>
<accession>A0ABD3CQS1</accession>
<dbReference type="SUPFAM" id="SSF55785">
    <property type="entry name" value="PYP-like sensor domain (PAS domain)"/>
    <property type="match status" value="1"/>
</dbReference>
<evidence type="ECO:0000256" key="3">
    <source>
        <dbReference type="ARBA" id="ARBA00022991"/>
    </source>
</evidence>
<evidence type="ECO:0000256" key="6">
    <source>
        <dbReference type="SAM" id="Phobius"/>
    </source>
</evidence>
<dbReference type="PANTHER" id="PTHR31355">
    <property type="entry name" value="MICROTUBULE-ASSOCIATED PROTEIN TORTIFOLIA1"/>
    <property type="match status" value="1"/>
</dbReference>
<keyword evidence="3" id="KW-0157">Chromophore</keyword>
<protein>
    <recommendedName>
        <fullName evidence="7">PAS domain-containing protein</fullName>
    </recommendedName>
</protein>
<dbReference type="Gene3D" id="3.30.450.20">
    <property type="entry name" value="PAS domain"/>
    <property type="match status" value="1"/>
</dbReference>
<feature type="transmembrane region" description="Helical" evidence="6">
    <location>
        <begin position="226"/>
        <end position="243"/>
    </location>
</feature>
<feature type="domain" description="PAS" evidence="7">
    <location>
        <begin position="196"/>
        <end position="227"/>
    </location>
</feature>
<feature type="region of interest" description="Disordered" evidence="5">
    <location>
        <begin position="110"/>
        <end position="131"/>
    </location>
</feature>
<comment type="caution">
    <text evidence="8">The sequence shown here is derived from an EMBL/GenBank/DDBJ whole genome shotgun (WGS) entry which is preliminary data.</text>
</comment>
<feature type="region of interest" description="Disordered" evidence="5">
    <location>
        <begin position="56"/>
        <end position="91"/>
    </location>
</feature>
<evidence type="ECO:0000313" key="8">
    <source>
        <dbReference type="EMBL" id="KAL3631983.1"/>
    </source>
</evidence>
<evidence type="ECO:0000256" key="2">
    <source>
        <dbReference type="ARBA" id="ARBA00022606"/>
    </source>
</evidence>
<dbReference type="Pfam" id="PF24714">
    <property type="entry name" value="TOR1L1_N"/>
    <property type="match status" value="1"/>
</dbReference>
<name>A0ABD3CQS1_9LAMI</name>
<reference evidence="9" key="1">
    <citation type="journal article" date="2024" name="IScience">
        <title>Strigolactones Initiate the Formation of Haustorium-like Structures in Castilleja.</title>
        <authorList>
            <person name="Buerger M."/>
            <person name="Peterson D."/>
            <person name="Chory J."/>
        </authorList>
    </citation>
    <scope>NUCLEOTIDE SEQUENCE [LARGE SCALE GENOMIC DNA]</scope>
</reference>
<dbReference type="CDD" id="cd00130">
    <property type="entry name" value="PAS"/>
    <property type="match status" value="1"/>
</dbReference>
<dbReference type="InterPro" id="IPR033337">
    <property type="entry name" value="TORTIFOLIA1/SINE1-2"/>
</dbReference>
<dbReference type="InterPro" id="IPR000014">
    <property type="entry name" value="PAS"/>
</dbReference>
<sequence length="244" mass="27182">MEFDRILEKVAVAERNLAPVFKGSCVDALEIRGFDKVKLVREKMNRALEMWQDIPGIPEDTLSPKDSDGNSDLSTGKKKRGRPRKYDADGNLNPAYIKLPSVAAAPPQAGFTLSPPSYEHSAGSKKGRDKHSPVAALSLMRRIWRRRLGFSDLSGDDEELIVENLGFLLRKRGGGLPFPVDGPLQPALCGFVVTDALELDNPIIYVNSVFEMVTGYRAEEIVGRNWLVFSWIFSFYCFYILGLG</sequence>
<evidence type="ECO:0000259" key="7">
    <source>
        <dbReference type="PROSITE" id="PS50112"/>
    </source>
</evidence>
<dbReference type="InterPro" id="IPR057600">
    <property type="entry name" value="TORTIFOLIA1/SINE1-2_N"/>
</dbReference>
<keyword evidence="2" id="KW-0716">Sensory transduction</keyword>
<evidence type="ECO:0000313" key="9">
    <source>
        <dbReference type="Proteomes" id="UP001632038"/>
    </source>
</evidence>
<dbReference type="InterPro" id="IPR035965">
    <property type="entry name" value="PAS-like_dom_sf"/>
</dbReference>
<keyword evidence="6" id="KW-1133">Transmembrane helix</keyword>
<dbReference type="PANTHER" id="PTHR31355:SF8">
    <property type="entry name" value="TORTIFOLIA1-LIKE PROTEIN 3"/>
    <property type="match status" value="1"/>
</dbReference>
<dbReference type="GO" id="GO:0009881">
    <property type="term" value="F:photoreceptor activity"/>
    <property type="evidence" value="ECO:0007669"/>
    <property type="project" value="UniProtKB-KW"/>
</dbReference>
<dbReference type="EMBL" id="JAVIJP010000032">
    <property type="protein sequence ID" value="KAL3631983.1"/>
    <property type="molecule type" value="Genomic_DNA"/>
</dbReference>
<proteinExistence type="predicted"/>
<evidence type="ECO:0000256" key="1">
    <source>
        <dbReference type="ARBA" id="ARBA00022543"/>
    </source>
</evidence>
<organism evidence="8 9">
    <name type="scientific">Castilleja foliolosa</name>
    <dbReference type="NCBI Taxonomy" id="1961234"/>
    <lineage>
        <taxon>Eukaryota</taxon>
        <taxon>Viridiplantae</taxon>
        <taxon>Streptophyta</taxon>
        <taxon>Embryophyta</taxon>
        <taxon>Tracheophyta</taxon>
        <taxon>Spermatophyta</taxon>
        <taxon>Magnoliopsida</taxon>
        <taxon>eudicotyledons</taxon>
        <taxon>Gunneridae</taxon>
        <taxon>Pentapetalae</taxon>
        <taxon>asterids</taxon>
        <taxon>lamiids</taxon>
        <taxon>Lamiales</taxon>
        <taxon>Orobanchaceae</taxon>
        <taxon>Pedicularideae</taxon>
        <taxon>Castillejinae</taxon>
        <taxon>Castilleja</taxon>
    </lineage>
</organism>
<gene>
    <name evidence="8" type="ORF">CASFOL_024967</name>
</gene>
<keyword evidence="9" id="KW-1185">Reference proteome</keyword>
<dbReference type="Proteomes" id="UP001632038">
    <property type="component" value="Unassembled WGS sequence"/>
</dbReference>
<keyword evidence="6" id="KW-0812">Transmembrane</keyword>
<keyword evidence="6" id="KW-0472">Membrane</keyword>
<keyword evidence="4" id="KW-0675">Receptor</keyword>
<dbReference type="PROSITE" id="PS50112">
    <property type="entry name" value="PAS"/>
    <property type="match status" value="1"/>
</dbReference>
<evidence type="ECO:0000256" key="4">
    <source>
        <dbReference type="ARBA" id="ARBA00023170"/>
    </source>
</evidence>
<evidence type="ECO:0000256" key="5">
    <source>
        <dbReference type="SAM" id="MobiDB-lite"/>
    </source>
</evidence>